<reference evidence="3" key="2">
    <citation type="journal article" date="2024" name="Plant">
        <title>Genomic evolution and insights into agronomic trait innovations of Sesamum species.</title>
        <authorList>
            <person name="Miao H."/>
            <person name="Wang L."/>
            <person name="Qu L."/>
            <person name="Liu H."/>
            <person name="Sun Y."/>
            <person name="Le M."/>
            <person name="Wang Q."/>
            <person name="Wei S."/>
            <person name="Zheng Y."/>
            <person name="Lin W."/>
            <person name="Duan Y."/>
            <person name="Cao H."/>
            <person name="Xiong S."/>
            <person name="Wang X."/>
            <person name="Wei L."/>
            <person name="Li C."/>
            <person name="Ma Q."/>
            <person name="Ju M."/>
            <person name="Zhao R."/>
            <person name="Li G."/>
            <person name="Mu C."/>
            <person name="Tian Q."/>
            <person name="Mei H."/>
            <person name="Zhang T."/>
            <person name="Gao T."/>
            <person name="Zhang H."/>
        </authorList>
    </citation>
    <scope>NUCLEOTIDE SEQUENCE</scope>
    <source>
        <strain evidence="3">3651</strain>
    </source>
</reference>
<feature type="region of interest" description="Disordered" evidence="1">
    <location>
        <begin position="108"/>
        <end position="132"/>
    </location>
</feature>
<evidence type="ECO:0000313" key="3">
    <source>
        <dbReference type="EMBL" id="KAK4433527.1"/>
    </source>
</evidence>
<protein>
    <recommendedName>
        <fullName evidence="2">DUF659 domain-containing protein</fullName>
    </recommendedName>
</protein>
<keyword evidence="4" id="KW-1185">Reference proteome</keyword>
<dbReference type="PANTHER" id="PTHR32166">
    <property type="entry name" value="OSJNBA0013A04.12 PROTEIN"/>
    <property type="match status" value="1"/>
</dbReference>
<evidence type="ECO:0000313" key="4">
    <source>
        <dbReference type="Proteomes" id="UP001293254"/>
    </source>
</evidence>
<dbReference type="Pfam" id="PF04937">
    <property type="entry name" value="DUF659"/>
    <property type="match status" value="1"/>
</dbReference>
<dbReference type="InterPro" id="IPR007021">
    <property type="entry name" value="DUF659"/>
</dbReference>
<evidence type="ECO:0000256" key="1">
    <source>
        <dbReference type="SAM" id="MobiDB-lite"/>
    </source>
</evidence>
<gene>
    <name evidence="3" type="ORF">Salat_1115000</name>
</gene>
<comment type="caution">
    <text evidence="3">The sequence shown here is derived from an EMBL/GenBank/DDBJ whole genome shotgun (WGS) entry which is preliminary data.</text>
</comment>
<proteinExistence type="predicted"/>
<dbReference type="Proteomes" id="UP001293254">
    <property type="component" value="Unassembled WGS sequence"/>
</dbReference>
<name>A0AAE1YNX7_9LAMI</name>
<reference evidence="3" key="1">
    <citation type="submission" date="2020-06" db="EMBL/GenBank/DDBJ databases">
        <authorList>
            <person name="Li T."/>
            <person name="Hu X."/>
            <person name="Zhang T."/>
            <person name="Song X."/>
            <person name="Zhang H."/>
            <person name="Dai N."/>
            <person name="Sheng W."/>
            <person name="Hou X."/>
            <person name="Wei L."/>
        </authorList>
    </citation>
    <scope>NUCLEOTIDE SEQUENCE</scope>
    <source>
        <strain evidence="3">3651</strain>
        <tissue evidence="3">Leaf</tissue>
    </source>
</reference>
<evidence type="ECO:0000259" key="2">
    <source>
        <dbReference type="Pfam" id="PF04937"/>
    </source>
</evidence>
<feature type="compositionally biased region" description="Polar residues" evidence="1">
    <location>
        <begin position="114"/>
        <end position="125"/>
    </location>
</feature>
<organism evidence="3 4">
    <name type="scientific">Sesamum alatum</name>
    <dbReference type="NCBI Taxonomy" id="300844"/>
    <lineage>
        <taxon>Eukaryota</taxon>
        <taxon>Viridiplantae</taxon>
        <taxon>Streptophyta</taxon>
        <taxon>Embryophyta</taxon>
        <taxon>Tracheophyta</taxon>
        <taxon>Spermatophyta</taxon>
        <taxon>Magnoliopsida</taxon>
        <taxon>eudicotyledons</taxon>
        <taxon>Gunneridae</taxon>
        <taxon>Pentapetalae</taxon>
        <taxon>asterids</taxon>
        <taxon>lamiids</taxon>
        <taxon>Lamiales</taxon>
        <taxon>Pedaliaceae</taxon>
        <taxon>Sesamum</taxon>
    </lineage>
</organism>
<accession>A0AAE1YNX7</accession>
<dbReference type="AlphaFoldDB" id="A0AAE1YNX7"/>
<dbReference type="SUPFAM" id="SSF53098">
    <property type="entry name" value="Ribonuclease H-like"/>
    <property type="match status" value="1"/>
</dbReference>
<dbReference type="PANTHER" id="PTHR32166:SF122">
    <property type="entry name" value="OS09G0499600 PROTEIN"/>
    <property type="match status" value="1"/>
</dbReference>
<feature type="domain" description="DUF659" evidence="2">
    <location>
        <begin position="232"/>
        <end position="311"/>
    </location>
</feature>
<sequence length="448" mass="51322">MKGSGVARLKQHIAGGFSNIEKCEKCPVAISRAMREHLNNQKKENEDVLVQKAALSETLLEPIRKKFGLDDEFVNEEESDEEIFPMEREHLKISIQRSIRDIHETESGLGRTNLHGSFQGPSSSRHAQKKDKSLFEKDDNILRTKSQSCGKKTKGLTIEEMDPVNGLFLAIFLQMRLLIRFIKLLLMKLQEQVLGVKGPTPYEITGPILDAELEEIQEYVNGFKKKWETYDRDANYIYELMDDVVEEIGEKYVVQVITDNGSAYKKAGELLMRKRKHLYWTPCAAHCIDLILEDFVEKTTVKVVIEQAKKISNFIYNHGKVLDIMRKYTDGKELLRPGITHFATNYISMESILEQKSNLQWMFTSKEWSKNAGSKDPSGKAIQDVILNSSFWNNAELVCNLHAPVSKVFRIVDGEKQATMGYVFEGMRRSKLAIEAALPRSHKKYCLH</sequence>
<dbReference type="EMBL" id="JACGWO010000003">
    <property type="protein sequence ID" value="KAK4433527.1"/>
    <property type="molecule type" value="Genomic_DNA"/>
</dbReference>
<dbReference type="InterPro" id="IPR012337">
    <property type="entry name" value="RNaseH-like_sf"/>
</dbReference>